<evidence type="ECO:0000313" key="2">
    <source>
        <dbReference type="Proteomes" id="UP000271624"/>
    </source>
</evidence>
<name>A0A3S1DBF9_9CYAN</name>
<dbReference type="Proteomes" id="UP000271624">
    <property type="component" value="Unassembled WGS sequence"/>
</dbReference>
<dbReference type="CDD" id="cd16382">
    <property type="entry name" value="XisI-like"/>
    <property type="match status" value="1"/>
</dbReference>
<keyword evidence="2" id="KW-1185">Reference proteome</keyword>
<reference evidence="1" key="2">
    <citation type="journal article" date="2019" name="Genome Biol. Evol.">
        <title>Day and night: Metabolic profiles and evolutionary relationships of six axenic non-marine cyanobacteria.</title>
        <authorList>
            <person name="Will S.E."/>
            <person name="Henke P."/>
            <person name="Boedeker C."/>
            <person name="Huang S."/>
            <person name="Brinkmann H."/>
            <person name="Rohde M."/>
            <person name="Jarek M."/>
            <person name="Friedl T."/>
            <person name="Seufert S."/>
            <person name="Schumacher M."/>
            <person name="Overmann J."/>
            <person name="Neumann-Schaal M."/>
            <person name="Petersen J."/>
        </authorList>
    </citation>
    <scope>NUCLEOTIDE SEQUENCE [LARGE SCALE GENOMIC DNA]</scope>
    <source>
        <strain evidence="1">PCC 7102</strain>
    </source>
</reference>
<gene>
    <name evidence="1" type="ORF">DSM106972_030730</name>
</gene>
<evidence type="ECO:0008006" key="3">
    <source>
        <dbReference type="Google" id="ProtNLM"/>
    </source>
</evidence>
<comment type="caution">
    <text evidence="1">The sequence shown here is derived from an EMBL/GenBank/DDBJ whole genome shotgun (WGS) entry which is preliminary data.</text>
</comment>
<evidence type="ECO:0000313" key="1">
    <source>
        <dbReference type="EMBL" id="RUT06816.1"/>
    </source>
</evidence>
<dbReference type="EMBL" id="RSCL01000006">
    <property type="protein sequence ID" value="RUT06816.1"/>
    <property type="molecule type" value="Genomic_DNA"/>
</dbReference>
<protein>
    <recommendedName>
        <fullName evidence="3">XisI protein</fullName>
    </recommendedName>
</protein>
<dbReference type="Pfam" id="PF08869">
    <property type="entry name" value="XisI"/>
    <property type="match status" value="1"/>
</dbReference>
<dbReference type="RefSeq" id="WP_127081569.1">
    <property type="nucleotide sequence ID" value="NZ_RSCL01000006.1"/>
</dbReference>
<dbReference type="SUPFAM" id="SSF143847">
    <property type="entry name" value="XisI-like"/>
    <property type="match status" value="1"/>
</dbReference>
<sequence>MEKIELYRKYIQQVLTDYVNEGSSDSEVKSELVFDTVRDHYQVVYAGWENRRRMYGCVLHLDIIDGKIWIQHDGTEVGMANELVRLGVPKEDIVLAFHEPFVRQYTGFAVGYES</sequence>
<dbReference type="Gene3D" id="3.30.310.110">
    <property type="entry name" value="XisI-like"/>
    <property type="match status" value="1"/>
</dbReference>
<dbReference type="InterPro" id="IPR035943">
    <property type="entry name" value="XisI-like_sf"/>
</dbReference>
<dbReference type="AlphaFoldDB" id="A0A3S1DBF9"/>
<accession>A0A3S1DBF9</accession>
<proteinExistence type="predicted"/>
<reference evidence="1" key="1">
    <citation type="submission" date="2018-12" db="EMBL/GenBank/DDBJ databases">
        <authorList>
            <person name="Will S."/>
            <person name="Neumann-Schaal M."/>
            <person name="Henke P."/>
        </authorList>
    </citation>
    <scope>NUCLEOTIDE SEQUENCE</scope>
    <source>
        <strain evidence="1">PCC 7102</strain>
    </source>
</reference>
<dbReference type="OrthoDB" id="467081at2"/>
<organism evidence="1 2">
    <name type="scientific">Dulcicalothrix desertica PCC 7102</name>
    <dbReference type="NCBI Taxonomy" id="232991"/>
    <lineage>
        <taxon>Bacteria</taxon>
        <taxon>Bacillati</taxon>
        <taxon>Cyanobacteriota</taxon>
        <taxon>Cyanophyceae</taxon>
        <taxon>Nostocales</taxon>
        <taxon>Calotrichaceae</taxon>
        <taxon>Dulcicalothrix</taxon>
    </lineage>
</organism>
<dbReference type="InterPro" id="IPR014968">
    <property type="entry name" value="XisI"/>
</dbReference>